<dbReference type="InterPro" id="IPR023193">
    <property type="entry name" value="EPSP_synthase_CS"/>
</dbReference>
<dbReference type="EMBL" id="SNRY01002551">
    <property type="protein sequence ID" value="KAA6324540.1"/>
    <property type="molecule type" value="Genomic_DNA"/>
</dbReference>
<dbReference type="Gene3D" id="3.65.10.10">
    <property type="entry name" value="Enolpyruvate transferase domain"/>
    <property type="match status" value="1"/>
</dbReference>
<dbReference type="AlphaFoldDB" id="A0A5J4QUI0"/>
<accession>A0A5J4QUI0</accession>
<keyword evidence="1 4" id="KW-0808">Transferase</keyword>
<organism evidence="4">
    <name type="scientific">termite gut metagenome</name>
    <dbReference type="NCBI Taxonomy" id="433724"/>
    <lineage>
        <taxon>unclassified sequences</taxon>
        <taxon>metagenomes</taxon>
        <taxon>organismal metagenomes</taxon>
    </lineage>
</organism>
<dbReference type="InterPro" id="IPR013792">
    <property type="entry name" value="RNA3'P_cycl/enolpyr_Trfase_a/b"/>
</dbReference>
<dbReference type="SUPFAM" id="SSF55205">
    <property type="entry name" value="EPT/RTPC-like"/>
    <property type="match status" value="1"/>
</dbReference>
<dbReference type="PANTHER" id="PTHR21090">
    <property type="entry name" value="AROM/DEHYDROQUINATE SYNTHASE"/>
    <property type="match status" value="1"/>
</dbReference>
<dbReference type="GO" id="GO:0003866">
    <property type="term" value="F:3-phosphoshikimate 1-carboxyvinyltransferase activity"/>
    <property type="evidence" value="ECO:0007669"/>
    <property type="project" value="UniProtKB-EC"/>
</dbReference>
<dbReference type="Pfam" id="PF00275">
    <property type="entry name" value="EPSP_synthase"/>
    <property type="match status" value="1"/>
</dbReference>
<evidence type="ECO:0000256" key="2">
    <source>
        <dbReference type="SAM" id="Phobius"/>
    </source>
</evidence>
<dbReference type="PROSITE" id="PS00885">
    <property type="entry name" value="EPSP_SYNTHASE_2"/>
    <property type="match status" value="1"/>
</dbReference>
<comment type="caution">
    <text evidence="4">The sequence shown here is derived from an EMBL/GenBank/DDBJ whole genome shotgun (WGS) entry which is preliminary data.</text>
</comment>
<evidence type="ECO:0000256" key="1">
    <source>
        <dbReference type="ARBA" id="ARBA00022679"/>
    </source>
</evidence>
<keyword evidence="2" id="KW-0472">Membrane</keyword>
<reference evidence="4" key="1">
    <citation type="submission" date="2019-03" db="EMBL/GenBank/DDBJ databases">
        <title>Single cell metagenomics reveals metabolic interactions within the superorganism composed of flagellate Streblomastix strix and complex community of Bacteroidetes bacteria on its surface.</title>
        <authorList>
            <person name="Treitli S.C."/>
            <person name="Kolisko M."/>
            <person name="Husnik F."/>
            <person name="Keeling P."/>
            <person name="Hampl V."/>
        </authorList>
    </citation>
    <scope>NUCLEOTIDE SEQUENCE</scope>
    <source>
        <strain evidence="4">STM</strain>
    </source>
</reference>
<evidence type="ECO:0000259" key="3">
    <source>
        <dbReference type="Pfam" id="PF00275"/>
    </source>
</evidence>
<dbReference type="InterPro" id="IPR001986">
    <property type="entry name" value="Enolpyruvate_Tfrase_dom"/>
</dbReference>
<dbReference type="EC" id="2.5.1.19" evidence="4"/>
<feature type="domain" description="Enolpyruvate transferase" evidence="3">
    <location>
        <begin position="44"/>
        <end position="134"/>
    </location>
</feature>
<keyword evidence="2" id="KW-0812">Transmembrane</keyword>
<keyword evidence="2" id="KW-1133">Transmembrane helix</keyword>
<evidence type="ECO:0000313" key="4">
    <source>
        <dbReference type="EMBL" id="KAA6324540.1"/>
    </source>
</evidence>
<feature type="transmembrane region" description="Helical" evidence="2">
    <location>
        <begin position="12"/>
        <end position="33"/>
    </location>
</feature>
<dbReference type="PANTHER" id="PTHR21090:SF5">
    <property type="entry name" value="PENTAFUNCTIONAL AROM POLYPEPTIDE"/>
    <property type="match status" value="1"/>
</dbReference>
<dbReference type="GO" id="GO:0009423">
    <property type="term" value="P:chorismate biosynthetic process"/>
    <property type="evidence" value="ECO:0007669"/>
    <property type="project" value="TreeGrafter"/>
</dbReference>
<proteinExistence type="predicted"/>
<sequence>MMSAVYQTLKLFHAFGHVVCQIGIHIVIIFNGVRRPCFSLYNTGLQSLKIKETDRMTALIAELGKLGYVLREENGTTLVWNGERQEAQPFPVIKTYEDHRMAMAFAPVAIRYPNVKIADPQVVSKSYPKYWEDLGKAGVLVSVELPIILI</sequence>
<gene>
    <name evidence="4" type="ORF">EZS27_026145</name>
</gene>
<dbReference type="InterPro" id="IPR036968">
    <property type="entry name" value="Enolpyruvate_Tfrase_sf"/>
</dbReference>
<protein>
    <submittedName>
        <fullName evidence="4">3-phosphoshikimate 1-carboxyvinyltransferase</fullName>
        <ecNumber evidence="4">2.5.1.19</ecNumber>
    </submittedName>
</protein>
<name>A0A5J4QUI0_9ZZZZ</name>